<reference evidence="3 4" key="1">
    <citation type="submission" date="2023-09" db="EMBL/GenBank/DDBJ databases">
        <authorList>
            <person name="Wang M."/>
        </authorList>
    </citation>
    <scope>NUCLEOTIDE SEQUENCE [LARGE SCALE GENOMIC DNA]</scope>
    <source>
        <strain evidence="3">GT-2023</strain>
        <tissue evidence="3">Liver</tissue>
    </source>
</reference>
<dbReference type="InterPro" id="IPR036397">
    <property type="entry name" value="RNaseH_sf"/>
</dbReference>
<feature type="domain" description="Integrase catalytic" evidence="2">
    <location>
        <begin position="1"/>
        <end position="65"/>
    </location>
</feature>
<feature type="region of interest" description="Disordered" evidence="1">
    <location>
        <begin position="123"/>
        <end position="170"/>
    </location>
</feature>
<comment type="caution">
    <text evidence="3">The sequence shown here is derived from an EMBL/GenBank/DDBJ whole genome shotgun (WGS) entry which is preliminary data.</text>
</comment>
<organism evidence="3 4">
    <name type="scientific">Cirrhinus molitorella</name>
    <name type="common">mud carp</name>
    <dbReference type="NCBI Taxonomy" id="172907"/>
    <lineage>
        <taxon>Eukaryota</taxon>
        <taxon>Metazoa</taxon>
        <taxon>Chordata</taxon>
        <taxon>Craniata</taxon>
        <taxon>Vertebrata</taxon>
        <taxon>Euteleostomi</taxon>
        <taxon>Actinopterygii</taxon>
        <taxon>Neopterygii</taxon>
        <taxon>Teleostei</taxon>
        <taxon>Ostariophysi</taxon>
        <taxon>Cypriniformes</taxon>
        <taxon>Cyprinidae</taxon>
        <taxon>Labeoninae</taxon>
        <taxon>Labeonini</taxon>
        <taxon>Cirrhinus</taxon>
    </lineage>
</organism>
<evidence type="ECO:0000259" key="2">
    <source>
        <dbReference type="PROSITE" id="PS50994"/>
    </source>
</evidence>
<sequence>MTPYHPQDNGQVERFNRTLLQMLKTQKSNWKESLNKLTFAYNSTRCEHQQPKGGNTEEENENLPAVQHQQPKGGNVEEENENLPVVQHQQPVGGNADLPAIQDQQPVDINNEFEEINLPLVQPNKSETERNEGEGVRLEEQPTADEVAAGHATQSEGNIEGDRWPKREKRPPKTFTYDYLSTPACYGVEHLRNISAHSGWEAELEPVGSTNISISHFTQALSAGNYPGFLRSQQSEAYYILNLDQRYQEETDGALEFIQRYLS</sequence>
<dbReference type="Gene3D" id="3.30.420.10">
    <property type="entry name" value="Ribonuclease H-like superfamily/Ribonuclease H"/>
    <property type="match status" value="1"/>
</dbReference>
<dbReference type="SUPFAM" id="SSF53098">
    <property type="entry name" value="Ribonuclease H-like"/>
    <property type="match status" value="1"/>
</dbReference>
<feature type="region of interest" description="Disordered" evidence="1">
    <location>
        <begin position="46"/>
        <end position="77"/>
    </location>
</feature>
<evidence type="ECO:0000313" key="3">
    <source>
        <dbReference type="EMBL" id="KAL1279508.1"/>
    </source>
</evidence>
<protein>
    <recommendedName>
        <fullName evidence="2">Integrase catalytic domain-containing protein</fullName>
    </recommendedName>
</protein>
<dbReference type="Proteomes" id="UP001558613">
    <property type="component" value="Unassembled WGS sequence"/>
</dbReference>
<evidence type="ECO:0000256" key="1">
    <source>
        <dbReference type="SAM" id="MobiDB-lite"/>
    </source>
</evidence>
<accession>A0ABR3NR59</accession>
<dbReference type="EMBL" id="JAYMGO010000003">
    <property type="protein sequence ID" value="KAL1279508.1"/>
    <property type="molecule type" value="Genomic_DNA"/>
</dbReference>
<gene>
    <name evidence="3" type="ORF">QQF64_026181</name>
</gene>
<keyword evidence="4" id="KW-1185">Reference proteome</keyword>
<evidence type="ECO:0000313" key="4">
    <source>
        <dbReference type="Proteomes" id="UP001558613"/>
    </source>
</evidence>
<dbReference type="InterPro" id="IPR001584">
    <property type="entry name" value="Integrase_cat-core"/>
</dbReference>
<name>A0ABR3NR59_9TELE</name>
<feature type="compositionally biased region" description="Basic and acidic residues" evidence="1">
    <location>
        <begin position="126"/>
        <end position="140"/>
    </location>
</feature>
<dbReference type="PROSITE" id="PS50994">
    <property type="entry name" value="INTEGRASE"/>
    <property type="match status" value="1"/>
</dbReference>
<proteinExistence type="predicted"/>
<dbReference type="InterPro" id="IPR012337">
    <property type="entry name" value="RNaseH-like_sf"/>
</dbReference>